<dbReference type="PRINTS" id="PR01009">
    <property type="entry name" value="FLGMRINGFLIF"/>
</dbReference>
<feature type="compositionally biased region" description="Low complexity" evidence="9">
    <location>
        <begin position="340"/>
        <end position="359"/>
    </location>
</feature>
<dbReference type="InterPro" id="IPR043427">
    <property type="entry name" value="YscJ/FliF"/>
</dbReference>
<sequence length="654" mass="70547">MSDEAVPGMQGDGKDAAVVNIGSGSAASAPLSPAMAAIAARAASAPAKSSAPPKLRELMFRFSALNLQQRLIVAAALILFLAAIIFVSLSGRKSDFRVLFSSINERDGAAIVAALQQMNVPYKFTEGGAAILVPESSVYETRLKLAGQGLPKSGNVGFELLENQKMGTSQFVEQVNYQRGLEGELARSISSLSQVKSARVMLAIPKQTAFMREQEKPTASVVVTMHPGRFLDNQQVAAIANLVGSSVPNLGPANVTIVDSEGSLLAPNPQRSVGLDSTQLKYVAELEGALSKRVQAILEPVAGKENVRAQVTIDMDFGELERMEETFGRNTPPNQASIRSQQSNQGSTGSSAASGVPGALTNQPPGGGQAPLNTQAAGNNNPQNLNAPPGNTGSGVTNNRNDNVVNYELDRAIQRIKAEKGKVRRVSAGVVVNFKPGGVDKDGKPLKPVAYNAKEIEQINNLVKDAIGFNEKRGDSVSVANILFKAEASDEPPFYKQPGVIELSKEFFKFVIILGSLGILFFGVVRPLLFPPKVDQALEEQRIEEEFDEKIKAEMETMSPAAREKRRMEVELERERRRIQEEEERARLEAEKKAEEESRKRLEDEKKAEYDELLAYAVEYVESNPKVVSGIFKEWLANDAAKTNEANVASGGAA</sequence>
<feature type="transmembrane region" description="Helical" evidence="10">
    <location>
        <begin position="71"/>
        <end position="91"/>
    </location>
</feature>
<dbReference type="GO" id="GO:0009431">
    <property type="term" value="C:bacterial-type flagellum basal body, MS ring"/>
    <property type="evidence" value="ECO:0007669"/>
    <property type="project" value="InterPro"/>
</dbReference>
<dbReference type="Pfam" id="PF08345">
    <property type="entry name" value="YscJ_FliF_C"/>
    <property type="match status" value="1"/>
</dbReference>
<feature type="region of interest" description="Disordered" evidence="9">
    <location>
        <begin position="581"/>
        <end position="603"/>
    </location>
</feature>
<dbReference type="PANTHER" id="PTHR30046:SF0">
    <property type="entry name" value="FLAGELLAR M-RING PROTEIN"/>
    <property type="match status" value="1"/>
</dbReference>
<comment type="subcellular location">
    <subcellularLocation>
        <location evidence="1">Bacterial flagellum basal body</location>
    </subcellularLocation>
    <subcellularLocation>
        <location evidence="2">Cell membrane</location>
        <topology evidence="2">Multi-pass membrane protein</topology>
    </subcellularLocation>
</comment>
<evidence type="ECO:0000259" key="12">
    <source>
        <dbReference type="Pfam" id="PF08345"/>
    </source>
</evidence>
<evidence type="ECO:0000256" key="5">
    <source>
        <dbReference type="ARBA" id="ARBA00022692"/>
    </source>
</evidence>
<organism evidence="13">
    <name type="scientific">Polynucleobacter sp. UK-FUSCHL-C3</name>
    <dbReference type="NCBI Taxonomy" id="2955208"/>
    <lineage>
        <taxon>Bacteria</taxon>
        <taxon>Pseudomonadati</taxon>
        <taxon>Pseudomonadota</taxon>
        <taxon>Betaproteobacteria</taxon>
        <taxon>Burkholderiales</taxon>
        <taxon>Burkholderiaceae</taxon>
        <taxon>Polynucleobacter</taxon>
    </lineage>
</organism>
<dbReference type="InterPro" id="IPR013556">
    <property type="entry name" value="Flag_M-ring_C"/>
</dbReference>
<dbReference type="GO" id="GO:0005886">
    <property type="term" value="C:plasma membrane"/>
    <property type="evidence" value="ECO:0007669"/>
    <property type="project" value="UniProtKB-SubCell"/>
</dbReference>
<keyword evidence="13" id="KW-0966">Cell projection</keyword>
<dbReference type="GO" id="GO:0071973">
    <property type="term" value="P:bacterial-type flagellum-dependent cell motility"/>
    <property type="evidence" value="ECO:0007669"/>
    <property type="project" value="InterPro"/>
</dbReference>
<proteinExistence type="inferred from homology"/>
<feature type="domain" description="Flagellar M-ring N-terminal" evidence="11">
    <location>
        <begin position="93"/>
        <end position="266"/>
    </location>
</feature>
<dbReference type="EMBL" id="CP099959">
    <property type="protein sequence ID" value="XCC57292.1"/>
    <property type="molecule type" value="Genomic_DNA"/>
</dbReference>
<keyword evidence="4" id="KW-1003">Cell membrane</keyword>
<gene>
    <name evidence="13" type="primary">fliF</name>
    <name evidence="13" type="ORF">NKE59_07285</name>
</gene>
<evidence type="ECO:0000256" key="4">
    <source>
        <dbReference type="ARBA" id="ARBA00022475"/>
    </source>
</evidence>
<dbReference type="InterPro" id="IPR000067">
    <property type="entry name" value="FlgMring_FliF"/>
</dbReference>
<evidence type="ECO:0000259" key="11">
    <source>
        <dbReference type="Pfam" id="PF01514"/>
    </source>
</evidence>
<reference evidence="13" key="1">
    <citation type="submission" date="2022-06" db="EMBL/GenBank/DDBJ databases">
        <title>New Polynucleobacter species.</title>
        <authorList>
            <person name="Hahn M.W."/>
        </authorList>
    </citation>
    <scope>NUCLEOTIDE SEQUENCE</scope>
    <source>
        <strain evidence="13">UK-FUSCHL-C3</strain>
    </source>
</reference>
<evidence type="ECO:0000256" key="7">
    <source>
        <dbReference type="ARBA" id="ARBA00023136"/>
    </source>
</evidence>
<evidence type="ECO:0000256" key="2">
    <source>
        <dbReference type="ARBA" id="ARBA00004651"/>
    </source>
</evidence>
<accession>A0AAU8A1M7</accession>
<dbReference type="RefSeq" id="WP_353438322.1">
    <property type="nucleotide sequence ID" value="NZ_CP099959.1"/>
</dbReference>
<evidence type="ECO:0000256" key="6">
    <source>
        <dbReference type="ARBA" id="ARBA00022989"/>
    </source>
</evidence>
<feature type="compositionally biased region" description="Polar residues" evidence="9">
    <location>
        <begin position="371"/>
        <end position="401"/>
    </location>
</feature>
<feature type="domain" description="Flagellar M-ring C-terminal" evidence="12">
    <location>
        <begin position="298"/>
        <end position="484"/>
    </location>
</feature>
<evidence type="ECO:0000256" key="1">
    <source>
        <dbReference type="ARBA" id="ARBA00004117"/>
    </source>
</evidence>
<feature type="compositionally biased region" description="Polar residues" evidence="9">
    <location>
        <begin position="328"/>
        <end position="339"/>
    </location>
</feature>
<dbReference type="GO" id="GO:0003774">
    <property type="term" value="F:cytoskeletal motor activity"/>
    <property type="evidence" value="ECO:0007669"/>
    <property type="project" value="InterPro"/>
</dbReference>
<name>A0AAU8A1M7_9BURK</name>
<keyword evidence="8" id="KW-0975">Bacterial flagellum</keyword>
<dbReference type="AlphaFoldDB" id="A0AAU8A1M7"/>
<feature type="region of interest" description="Disordered" evidence="9">
    <location>
        <begin position="327"/>
        <end position="401"/>
    </location>
</feature>
<comment type="similarity">
    <text evidence="3">Belongs to the FliF family.</text>
</comment>
<evidence type="ECO:0000256" key="3">
    <source>
        <dbReference type="ARBA" id="ARBA00007971"/>
    </source>
</evidence>
<keyword evidence="13" id="KW-0282">Flagellum</keyword>
<evidence type="ECO:0000256" key="10">
    <source>
        <dbReference type="SAM" id="Phobius"/>
    </source>
</evidence>
<keyword evidence="7 10" id="KW-0472">Membrane</keyword>
<keyword evidence="6 10" id="KW-1133">Transmembrane helix</keyword>
<dbReference type="InterPro" id="IPR006182">
    <property type="entry name" value="FliF_N_dom"/>
</dbReference>
<dbReference type="InterPro" id="IPR045851">
    <property type="entry name" value="AMP-bd_C_sf"/>
</dbReference>
<keyword evidence="13" id="KW-0969">Cilium</keyword>
<dbReference type="Pfam" id="PF01514">
    <property type="entry name" value="YscJ_FliF"/>
    <property type="match status" value="1"/>
</dbReference>
<keyword evidence="5 10" id="KW-0812">Transmembrane</keyword>
<protein>
    <submittedName>
        <fullName evidence="13">Flagellar M-ring protein FliF</fullName>
    </submittedName>
</protein>
<evidence type="ECO:0000313" key="13">
    <source>
        <dbReference type="EMBL" id="XCC57292.1"/>
    </source>
</evidence>
<dbReference type="PANTHER" id="PTHR30046">
    <property type="entry name" value="FLAGELLAR M-RING PROTEIN"/>
    <property type="match status" value="1"/>
</dbReference>
<dbReference type="Gene3D" id="3.30.300.30">
    <property type="match status" value="1"/>
</dbReference>
<evidence type="ECO:0000256" key="8">
    <source>
        <dbReference type="ARBA" id="ARBA00023143"/>
    </source>
</evidence>
<evidence type="ECO:0000256" key="9">
    <source>
        <dbReference type="SAM" id="MobiDB-lite"/>
    </source>
</evidence>
<dbReference type="NCBIfam" id="TIGR00206">
    <property type="entry name" value="fliF"/>
    <property type="match status" value="1"/>
</dbReference>